<keyword evidence="5 8" id="KW-0812">Transmembrane</keyword>
<dbReference type="EMBL" id="EQ999534">
    <property type="protein sequence ID" value="EEZ29271.1"/>
    <property type="molecule type" value="Genomic_DNA"/>
</dbReference>
<accession>A0A0E1WZE9</accession>
<dbReference type="AlphaFoldDB" id="A0A0E1WZE9"/>
<evidence type="ECO:0000256" key="4">
    <source>
        <dbReference type="ARBA" id="ARBA00022519"/>
    </source>
</evidence>
<dbReference type="PANTHER" id="PTHR43357">
    <property type="entry name" value="INNER MEMBRANE ABC TRANSPORTER PERMEASE PROTEIN YDCV"/>
    <property type="match status" value="1"/>
</dbReference>
<dbReference type="GO" id="GO:0005886">
    <property type="term" value="C:plasma membrane"/>
    <property type="evidence" value="ECO:0007669"/>
    <property type="project" value="UniProtKB-SubCell"/>
</dbReference>
<feature type="transmembrane region" description="Helical" evidence="8">
    <location>
        <begin position="130"/>
        <end position="156"/>
    </location>
</feature>
<dbReference type="HOGENOM" id="CLU_016047_3_1_5"/>
<dbReference type="SUPFAM" id="SSF161098">
    <property type="entry name" value="MetI-like"/>
    <property type="match status" value="1"/>
</dbReference>
<dbReference type="InterPro" id="IPR035906">
    <property type="entry name" value="MetI-like_sf"/>
</dbReference>
<dbReference type="Proteomes" id="UP000004659">
    <property type="component" value="Unassembled WGS sequence"/>
</dbReference>
<evidence type="ECO:0000256" key="6">
    <source>
        <dbReference type="ARBA" id="ARBA00022989"/>
    </source>
</evidence>
<dbReference type="CDD" id="cd06261">
    <property type="entry name" value="TM_PBP2"/>
    <property type="match status" value="1"/>
</dbReference>
<evidence type="ECO:0000313" key="10">
    <source>
        <dbReference type="EMBL" id="EEZ29271.1"/>
    </source>
</evidence>
<protein>
    <submittedName>
        <fullName evidence="10">Binding-protein-dependent transport system inner membrane component</fullName>
    </submittedName>
</protein>
<reference evidence="10" key="1">
    <citation type="submission" date="2009-01" db="EMBL/GenBank/DDBJ databases">
        <title>The Genome Sequence of Brucella pinnipedialis M292/94/1.</title>
        <authorList>
            <consortium name="The Broad Institute Genome Sequencing Platform"/>
            <person name="Ward D."/>
            <person name="Young S.K."/>
            <person name="Kodira C.D."/>
            <person name="Zeng Q."/>
            <person name="Koehrsen M."/>
            <person name="Alvarado L."/>
            <person name="Berlin A."/>
            <person name="Borenstein D."/>
            <person name="Chen Z."/>
            <person name="Engels R."/>
            <person name="Freedman E."/>
            <person name="Gellesch M."/>
            <person name="Goldberg J."/>
            <person name="Griggs A."/>
            <person name="Gujja S."/>
            <person name="Heiman D."/>
            <person name="Hepburn T."/>
            <person name="Howarth C."/>
            <person name="Jen D."/>
            <person name="Larson L."/>
            <person name="Lewis B."/>
            <person name="Mehta T."/>
            <person name="Park D."/>
            <person name="Pearson M."/>
            <person name="Roberts A."/>
            <person name="Saif S."/>
            <person name="Shea T."/>
            <person name="Shenoy N."/>
            <person name="Sisk P."/>
            <person name="Stolte C."/>
            <person name="Sykes S."/>
            <person name="Walk T."/>
            <person name="White J."/>
            <person name="Yandava C."/>
            <person name="Whatmore A.M."/>
            <person name="Perrett L.L."/>
            <person name="O'Callaghan D."/>
            <person name="Nusbaum C."/>
            <person name="Galagan J."/>
            <person name="Birren B."/>
        </authorList>
    </citation>
    <scope>NUCLEOTIDE SEQUENCE [LARGE SCALE GENOMIC DNA]</scope>
    <source>
        <strain evidence="10">M292/94/1</strain>
    </source>
</reference>
<gene>
    <name evidence="10" type="ORF">BALG_02624</name>
</gene>
<proteinExistence type="inferred from homology"/>
<feature type="transmembrane region" description="Helical" evidence="8">
    <location>
        <begin position="228"/>
        <end position="253"/>
    </location>
</feature>
<evidence type="ECO:0000256" key="5">
    <source>
        <dbReference type="ARBA" id="ARBA00022692"/>
    </source>
</evidence>
<keyword evidence="4" id="KW-0997">Cell inner membrane</keyword>
<evidence type="ECO:0000256" key="1">
    <source>
        <dbReference type="ARBA" id="ARBA00004429"/>
    </source>
</evidence>
<keyword evidence="7 8" id="KW-0472">Membrane</keyword>
<dbReference type="GO" id="GO:0055085">
    <property type="term" value="P:transmembrane transport"/>
    <property type="evidence" value="ECO:0007669"/>
    <property type="project" value="InterPro"/>
</dbReference>
<feature type="transmembrane region" description="Helical" evidence="8">
    <location>
        <begin position="100"/>
        <end position="124"/>
    </location>
</feature>
<evidence type="ECO:0000256" key="8">
    <source>
        <dbReference type="RuleBase" id="RU363032"/>
    </source>
</evidence>
<dbReference type="PANTHER" id="PTHR43357:SF4">
    <property type="entry name" value="INNER MEMBRANE ABC TRANSPORTER PERMEASE PROTEIN YDCV"/>
    <property type="match status" value="1"/>
</dbReference>
<evidence type="ECO:0000256" key="2">
    <source>
        <dbReference type="ARBA" id="ARBA00022448"/>
    </source>
</evidence>
<keyword evidence="3" id="KW-1003">Cell membrane</keyword>
<keyword evidence="2 8" id="KW-0813">Transport</keyword>
<comment type="similarity">
    <text evidence="8">Belongs to the binding-protein-dependent transport system permease family.</text>
</comment>
<feature type="domain" description="ABC transmembrane type-1" evidence="9">
    <location>
        <begin position="62"/>
        <end position="250"/>
    </location>
</feature>
<dbReference type="InterPro" id="IPR000515">
    <property type="entry name" value="MetI-like"/>
</dbReference>
<keyword evidence="6 8" id="KW-1133">Transmembrane helix</keyword>
<dbReference type="Pfam" id="PF00528">
    <property type="entry name" value="BPD_transp_1"/>
    <property type="match status" value="1"/>
</dbReference>
<sequence>MTMGRVAKILFGVAAVVFLVAPLFAILPLAFTSSVFLTYPVPGWSVRWFEELTTAEVWRRAIVNSLIIGFGTMALATVLGTMAALGLRTRGLFLSGPIRTLFLLPMVVPAVVLGVGMQLFFVRLDIANSYFGVIVAHTVVSIPFVLVSVSGALAGIDRRLELAAESLGAAPLTVFRKITLPLAMPGIASGGVLAFATSLDEVVLTLFVAGPNQRTLARQMFSTIRENISPAIAAAAFLFISGTVLIGLAAVLFKGRASPQ</sequence>
<feature type="transmembrane region" description="Helical" evidence="8">
    <location>
        <begin position="62"/>
        <end position="88"/>
    </location>
</feature>
<evidence type="ECO:0000256" key="7">
    <source>
        <dbReference type="ARBA" id="ARBA00023136"/>
    </source>
</evidence>
<comment type="subcellular location">
    <subcellularLocation>
        <location evidence="1">Cell inner membrane</location>
        <topology evidence="1">Multi-pass membrane protein</topology>
    </subcellularLocation>
    <subcellularLocation>
        <location evidence="8">Cell membrane</location>
        <topology evidence="8">Multi-pass membrane protein</topology>
    </subcellularLocation>
</comment>
<name>A0A0E1WZE9_9HYPH</name>
<dbReference type="Gene3D" id="1.10.3720.10">
    <property type="entry name" value="MetI-like"/>
    <property type="match status" value="1"/>
</dbReference>
<evidence type="ECO:0000259" key="9">
    <source>
        <dbReference type="PROSITE" id="PS50928"/>
    </source>
</evidence>
<organism evidence="10">
    <name type="scientific">Brucella pinnipedialis M292/94/1</name>
    <dbReference type="NCBI Taxonomy" id="520462"/>
    <lineage>
        <taxon>Bacteria</taxon>
        <taxon>Pseudomonadati</taxon>
        <taxon>Pseudomonadota</taxon>
        <taxon>Alphaproteobacteria</taxon>
        <taxon>Hyphomicrobiales</taxon>
        <taxon>Brucellaceae</taxon>
        <taxon>Brucella/Ochrobactrum group</taxon>
        <taxon>Brucella</taxon>
    </lineage>
</organism>
<dbReference type="PROSITE" id="PS50928">
    <property type="entry name" value="ABC_TM1"/>
    <property type="match status" value="1"/>
</dbReference>
<evidence type="ECO:0000256" key="3">
    <source>
        <dbReference type="ARBA" id="ARBA00022475"/>
    </source>
</evidence>